<dbReference type="EMBL" id="JANHOG010000349">
    <property type="protein sequence ID" value="KAJ3555251.1"/>
    <property type="molecule type" value="Genomic_DNA"/>
</dbReference>
<sequence length="772" mass="88027">MAVPIINGHVVNGDTADTFERVQIINDEKQFMPDLTHQIERWGLQYAGFDYDIVAVFGSQSTGKSTLLNRLFGTDFDVMDETKRQQTTKGIWMCRGQGMNVMDFERKSALFSLASSEVLIVNLWEHQVGLYQGANMGLLKTVFEVNLGLFGKKTPDGRNPRTLLLFVIRDHIGTTPLANLQATLTADMQKIWESLSKPSELKDRQLSDYFDLSFAALPHKILAADQFEADVRELRKRFVDKSREDYVFKQAYHKRIPADGVAFYMEGIWEQVQTNKDLDLPTQQELLAQFRCDEISTVALTEFNEQAKPQKRPIESGKVVEGLGSMMRSWRSGALARYDRDASRYHQGVYKRKRADLITVLDSTLSSLFLGQLKNLHKACLVTFKRDMHEGMRGEGYNFADVVSGVRARCEKSFLDGAKEALVEETDWSYEEEFNLLREEMRSVADQCRKDETKKMINAIERTFKRQIAEPVDLDLNKPSPDMWDKVLKTFRETLEKSETNYLTKAKSFDCTEEENTHALATLRKRAWLALRAKIDEQTADASFLAKLRSHFEERFRYDDKGVPRVWTPEDDIDGAFKVARDETLHLIPLYSKISPTDSSLEYTLPSETSDSLSADADDFDFPATLIIFSETKALDLTSRFRKDADAYYVEAKRSIVSSVAQIPYWMYGLLVVLGWNEAMAVLFNPLYFAMLLVLAASTYIIVQLGLVGPLYQVTRTVTGEIQRQASNRLREHFSAPVLAQANMSSQNKTSEDNGSARPERYRANSTDFATL</sequence>
<gene>
    <name evidence="1" type="ORF">NM688_g2683</name>
</gene>
<reference evidence="1" key="1">
    <citation type="submission" date="2022-07" db="EMBL/GenBank/DDBJ databases">
        <title>Genome Sequence of Phlebia brevispora.</title>
        <authorList>
            <person name="Buettner E."/>
        </authorList>
    </citation>
    <scope>NUCLEOTIDE SEQUENCE</scope>
    <source>
        <strain evidence="1">MPL23</strain>
    </source>
</reference>
<evidence type="ECO:0000313" key="2">
    <source>
        <dbReference type="Proteomes" id="UP001148662"/>
    </source>
</evidence>
<dbReference type="Proteomes" id="UP001148662">
    <property type="component" value="Unassembled WGS sequence"/>
</dbReference>
<keyword evidence="2" id="KW-1185">Reference proteome</keyword>
<name>A0ACC1T7U0_9APHY</name>
<accession>A0ACC1T7U0</accession>
<organism evidence="1 2">
    <name type="scientific">Phlebia brevispora</name>
    <dbReference type="NCBI Taxonomy" id="194682"/>
    <lineage>
        <taxon>Eukaryota</taxon>
        <taxon>Fungi</taxon>
        <taxon>Dikarya</taxon>
        <taxon>Basidiomycota</taxon>
        <taxon>Agaricomycotina</taxon>
        <taxon>Agaricomycetes</taxon>
        <taxon>Polyporales</taxon>
        <taxon>Meruliaceae</taxon>
        <taxon>Phlebia</taxon>
    </lineage>
</organism>
<evidence type="ECO:0000313" key="1">
    <source>
        <dbReference type="EMBL" id="KAJ3555251.1"/>
    </source>
</evidence>
<comment type="caution">
    <text evidence="1">The sequence shown here is derived from an EMBL/GenBank/DDBJ whole genome shotgun (WGS) entry which is preliminary data.</text>
</comment>
<proteinExistence type="predicted"/>
<protein>
    <submittedName>
        <fullName evidence="1">Uncharacterized protein</fullName>
    </submittedName>
</protein>